<evidence type="ECO:0000313" key="2">
    <source>
        <dbReference type="Proteomes" id="UP000095621"/>
    </source>
</evidence>
<protein>
    <submittedName>
        <fullName evidence="1">Uncharacterized protein</fullName>
    </submittedName>
</protein>
<dbReference type="EMBL" id="CZBU01000001">
    <property type="protein sequence ID" value="CUQ74683.1"/>
    <property type="molecule type" value="Genomic_DNA"/>
</dbReference>
<sequence length="93" mass="10423">MEIYGLCEKNKRLSIYKINSIEWDGDAYLPANNLAYKYVATYTADVTEPDAATIYDITATAIYTLEGEVLADEDVVTIKKVGVFPISYVFIIL</sequence>
<dbReference type="RefSeq" id="WP_055213985.1">
    <property type="nucleotide sequence ID" value="NZ_CZBU01000001.1"/>
</dbReference>
<reference evidence="1 2" key="1">
    <citation type="submission" date="2015-09" db="EMBL/GenBank/DDBJ databases">
        <authorList>
            <consortium name="Pathogen Informatics"/>
        </authorList>
    </citation>
    <scope>NUCLEOTIDE SEQUENCE [LARGE SCALE GENOMIC DNA]</scope>
    <source>
        <strain evidence="1 2">2789STDY5834875</strain>
    </source>
</reference>
<dbReference type="AlphaFoldDB" id="A0A174YHS5"/>
<proteinExistence type="predicted"/>
<gene>
    <name evidence="1" type="ORF">ERS852490_00071</name>
</gene>
<dbReference type="Proteomes" id="UP000095621">
    <property type="component" value="Unassembled WGS sequence"/>
</dbReference>
<name>A0A174YHS5_9FIRM</name>
<organism evidence="1 2">
    <name type="scientific">Lachnospira eligens</name>
    <dbReference type="NCBI Taxonomy" id="39485"/>
    <lineage>
        <taxon>Bacteria</taxon>
        <taxon>Bacillati</taxon>
        <taxon>Bacillota</taxon>
        <taxon>Clostridia</taxon>
        <taxon>Lachnospirales</taxon>
        <taxon>Lachnospiraceae</taxon>
        <taxon>Lachnospira</taxon>
    </lineage>
</organism>
<evidence type="ECO:0000313" key="1">
    <source>
        <dbReference type="EMBL" id="CUQ74683.1"/>
    </source>
</evidence>
<accession>A0A174YHS5</accession>